<feature type="compositionally biased region" description="Basic and acidic residues" evidence="1">
    <location>
        <begin position="119"/>
        <end position="130"/>
    </location>
</feature>
<dbReference type="InParanoid" id="A0A0C3CSE1"/>
<dbReference type="Proteomes" id="UP000054321">
    <property type="component" value="Unassembled WGS sequence"/>
</dbReference>
<proteinExistence type="predicted"/>
<dbReference type="AlphaFoldDB" id="A0A0C3CSE1"/>
<evidence type="ECO:0000313" key="2">
    <source>
        <dbReference type="EMBL" id="KIN01934.1"/>
    </source>
</evidence>
<evidence type="ECO:0000256" key="1">
    <source>
        <dbReference type="SAM" id="MobiDB-lite"/>
    </source>
</evidence>
<sequence length="130" mass="13937">MVHPNLPPSALGRAPNAREGLTDEMVPGDAPFVPAAKRQNSRLSKAPPGHVRTKSRRSSTSAKSTRSYSGTGRIATWYDPESSEMKEVGDPIGSSPGTSIWDGQSVGGLSPPPRSQLKQWEREDDIGRAT</sequence>
<accession>A0A0C3CSE1</accession>
<evidence type="ECO:0000313" key="3">
    <source>
        <dbReference type="Proteomes" id="UP000054321"/>
    </source>
</evidence>
<name>A0A0C3CSE1_OIDMZ</name>
<reference evidence="2 3" key="1">
    <citation type="submission" date="2014-04" db="EMBL/GenBank/DDBJ databases">
        <authorList>
            <consortium name="DOE Joint Genome Institute"/>
            <person name="Kuo A."/>
            <person name="Martino E."/>
            <person name="Perotto S."/>
            <person name="Kohler A."/>
            <person name="Nagy L.G."/>
            <person name="Floudas D."/>
            <person name="Copeland A."/>
            <person name="Barry K.W."/>
            <person name="Cichocki N."/>
            <person name="Veneault-Fourrey C."/>
            <person name="LaButti K."/>
            <person name="Lindquist E.A."/>
            <person name="Lipzen A."/>
            <person name="Lundell T."/>
            <person name="Morin E."/>
            <person name="Murat C."/>
            <person name="Sun H."/>
            <person name="Tunlid A."/>
            <person name="Henrissat B."/>
            <person name="Grigoriev I.V."/>
            <person name="Hibbett D.S."/>
            <person name="Martin F."/>
            <person name="Nordberg H.P."/>
            <person name="Cantor M.N."/>
            <person name="Hua S.X."/>
        </authorList>
    </citation>
    <scope>NUCLEOTIDE SEQUENCE [LARGE SCALE GENOMIC DNA]</scope>
    <source>
        <strain evidence="2 3">Zn</strain>
    </source>
</reference>
<feature type="compositionally biased region" description="Low complexity" evidence="1">
    <location>
        <begin position="58"/>
        <end position="69"/>
    </location>
</feature>
<keyword evidence="3" id="KW-1185">Reference proteome</keyword>
<protein>
    <submittedName>
        <fullName evidence="2">Uncharacterized protein</fullName>
    </submittedName>
</protein>
<gene>
    <name evidence="2" type="ORF">OIDMADRAFT_18738</name>
</gene>
<dbReference type="HOGENOM" id="CLU_1938771_0_0_1"/>
<dbReference type="OrthoDB" id="4120617at2759"/>
<organism evidence="2 3">
    <name type="scientific">Oidiodendron maius (strain Zn)</name>
    <dbReference type="NCBI Taxonomy" id="913774"/>
    <lineage>
        <taxon>Eukaryota</taxon>
        <taxon>Fungi</taxon>
        <taxon>Dikarya</taxon>
        <taxon>Ascomycota</taxon>
        <taxon>Pezizomycotina</taxon>
        <taxon>Leotiomycetes</taxon>
        <taxon>Leotiomycetes incertae sedis</taxon>
        <taxon>Myxotrichaceae</taxon>
        <taxon>Oidiodendron</taxon>
    </lineage>
</organism>
<dbReference type="EMBL" id="KN832875">
    <property type="protein sequence ID" value="KIN01934.1"/>
    <property type="molecule type" value="Genomic_DNA"/>
</dbReference>
<reference evidence="3" key="2">
    <citation type="submission" date="2015-01" db="EMBL/GenBank/DDBJ databases">
        <title>Evolutionary Origins and Diversification of the Mycorrhizal Mutualists.</title>
        <authorList>
            <consortium name="DOE Joint Genome Institute"/>
            <consortium name="Mycorrhizal Genomics Consortium"/>
            <person name="Kohler A."/>
            <person name="Kuo A."/>
            <person name="Nagy L.G."/>
            <person name="Floudas D."/>
            <person name="Copeland A."/>
            <person name="Barry K.W."/>
            <person name="Cichocki N."/>
            <person name="Veneault-Fourrey C."/>
            <person name="LaButti K."/>
            <person name="Lindquist E.A."/>
            <person name="Lipzen A."/>
            <person name="Lundell T."/>
            <person name="Morin E."/>
            <person name="Murat C."/>
            <person name="Riley R."/>
            <person name="Ohm R."/>
            <person name="Sun H."/>
            <person name="Tunlid A."/>
            <person name="Henrissat B."/>
            <person name="Grigoriev I.V."/>
            <person name="Hibbett D.S."/>
            <person name="Martin F."/>
        </authorList>
    </citation>
    <scope>NUCLEOTIDE SEQUENCE [LARGE SCALE GENOMIC DNA]</scope>
    <source>
        <strain evidence="3">Zn</strain>
    </source>
</reference>
<feature type="region of interest" description="Disordered" evidence="1">
    <location>
        <begin position="1"/>
        <end position="130"/>
    </location>
</feature>